<comment type="function">
    <text evidence="9">Catalyzes the phospholipid dependent N-acylation of the N-terminal cysteine of apolipoprotein, the last step in lipoprotein maturation.</text>
</comment>
<dbReference type="InterPro" id="IPR003010">
    <property type="entry name" value="C-N_Hydrolase"/>
</dbReference>
<evidence type="ECO:0000313" key="12">
    <source>
        <dbReference type="Proteomes" id="UP000242205"/>
    </source>
</evidence>
<dbReference type="Proteomes" id="UP000242205">
    <property type="component" value="Chromosome"/>
</dbReference>
<evidence type="ECO:0000256" key="8">
    <source>
        <dbReference type="ARBA" id="ARBA00023315"/>
    </source>
</evidence>
<keyword evidence="3 9" id="KW-1003">Cell membrane</keyword>
<dbReference type="PROSITE" id="PS50263">
    <property type="entry name" value="CN_HYDROLASE"/>
    <property type="match status" value="1"/>
</dbReference>
<feature type="transmembrane region" description="Helical" evidence="9">
    <location>
        <begin position="157"/>
        <end position="178"/>
    </location>
</feature>
<dbReference type="EMBL" id="CP025682">
    <property type="protein sequence ID" value="AUN94511.1"/>
    <property type="molecule type" value="Genomic_DNA"/>
</dbReference>
<keyword evidence="7 9" id="KW-0472">Membrane</keyword>
<feature type="domain" description="CN hydrolase" evidence="10">
    <location>
        <begin position="223"/>
        <end position="458"/>
    </location>
</feature>
<comment type="similarity">
    <text evidence="2 9">Belongs to the CN hydrolase family. Apolipoprotein N-acyltransferase subfamily.</text>
</comment>
<dbReference type="GO" id="GO:0042158">
    <property type="term" value="P:lipoprotein biosynthetic process"/>
    <property type="evidence" value="ECO:0007669"/>
    <property type="project" value="UniProtKB-UniRule"/>
</dbReference>
<dbReference type="HAMAP" id="MF_01148">
    <property type="entry name" value="Lnt"/>
    <property type="match status" value="1"/>
</dbReference>
<accession>A0A2I6S5J3</accession>
<keyword evidence="11" id="KW-0449">Lipoprotein</keyword>
<evidence type="ECO:0000256" key="5">
    <source>
        <dbReference type="ARBA" id="ARBA00022692"/>
    </source>
</evidence>
<evidence type="ECO:0000259" key="10">
    <source>
        <dbReference type="PROSITE" id="PS50263"/>
    </source>
</evidence>
<dbReference type="UniPathway" id="UPA00666"/>
<dbReference type="AlphaFoldDB" id="A0A2I6S5J3"/>
<evidence type="ECO:0000256" key="4">
    <source>
        <dbReference type="ARBA" id="ARBA00022679"/>
    </source>
</evidence>
<dbReference type="RefSeq" id="WP_102246580.1">
    <property type="nucleotide sequence ID" value="NZ_CP025682.1"/>
</dbReference>
<protein>
    <recommendedName>
        <fullName evidence="9">Apolipoprotein N-acyltransferase</fullName>
        <shortName evidence="9">ALP N-acyltransferase</shortName>
        <ecNumber evidence="9">2.3.1.269</ecNumber>
    </recommendedName>
</protein>
<evidence type="ECO:0000256" key="6">
    <source>
        <dbReference type="ARBA" id="ARBA00022989"/>
    </source>
</evidence>
<keyword evidence="6 9" id="KW-1133">Transmembrane helix</keyword>
<dbReference type="NCBIfam" id="TIGR00546">
    <property type="entry name" value="lnt"/>
    <property type="match status" value="1"/>
</dbReference>
<keyword evidence="8 9" id="KW-0012">Acyltransferase</keyword>
<feature type="transmembrane region" description="Helical" evidence="9">
    <location>
        <begin position="118"/>
        <end position="137"/>
    </location>
</feature>
<dbReference type="Gene3D" id="3.60.110.10">
    <property type="entry name" value="Carbon-nitrogen hydrolase"/>
    <property type="match status" value="1"/>
</dbReference>
<evidence type="ECO:0000256" key="1">
    <source>
        <dbReference type="ARBA" id="ARBA00004651"/>
    </source>
</evidence>
<evidence type="ECO:0000256" key="9">
    <source>
        <dbReference type="HAMAP-Rule" id="MF_01148"/>
    </source>
</evidence>
<dbReference type="KEGG" id="atw:C0099_05880"/>
<evidence type="ECO:0000256" key="7">
    <source>
        <dbReference type="ARBA" id="ARBA00023136"/>
    </source>
</evidence>
<sequence>MRKAIAVPASFCAGAASVLAYAPFHAFLIAFAVLGALVWLLERAASTREGAWLGFAWGLGAFVAGVSWLFVALHRYGGMPAPVAGLAIGLFCAYLALFSALVGGCYAHLRRGPAAGRAALFAGLWILAEMLRGWLFTGFPWLSVGYTQTPPSPLASLFPVIGVYGVGGVVAFVAALAASARWRSLVPAAGAAIACVAVLFVAKHAETYTWVAPEGPALRVALVQTDIAQDLKWRPERVREWLDLNIELSDVEDADLVVLPESTLPLIAEQLPTGYLDFLESRARSNEADLIVGVFLRDDEGRIFNGVTSLGTAPSQSYAKRHLVPFGEYSPPLFDWFYALADIPMSDQTPGASDQPPLAVAGQRIAVNICYEDVFGRELLHALPQATLMLNVSNLAWYGRSLAQPQHLQIARVRAMETGRPMLRSTNTGMTAVVLPSGRVEAVLPQFERGVLHAEVRGYTGLTPYARWGDHAPLLLAALALASGMAMRFFGAAAHAHVWRRRPEA</sequence>
<proteinExistence type="inferred from homology"/>
<comment type="pathway">
    <text evidence="9">Protein modification; lipoprotein biosynthesis (N-acyl transfer).</text>
</comment>
<dbReference type="InterPro" id="IPR045378">
    <property type="entry name" value="LNT_N"/>
</dbReference>
<feature type="transmembrane region" description="Helical" evidence="9">
    <location>
        <begin position="83"/>
        <end position="106"/>
    </location>
</feature>
<evidence type="ECO:0000256" key="3">
    <source>
        <dbReference type="ARBA" id="ARBA00022475"/>
    </source>
</evidence>
<gene>
    <name evidence="9" type="primary">lnt</name>
    <name evidence="11" type="ORF">C0099_05880</name>
</gene>
<feature type="transmembrane region" description="Helical" evidence="9">
    <location>
        <begin position="25"/>
        <end position="41"/>
    </location>
</feature>
<dbReference type="GO" id="GO:0016410">
    <property type="term" value="F:N-acyltransferase activity"/>
    <property type="evidence" value="ECO:0007669"/>
    <property type="project" value="UniProtKB-UniRule"/>
</dbReference>
<evidence type="ECO:0000313" key="11">
    <source>
        <dbReference type="EMBL" id="AUN94511.1"/>
    </source>
</evidence>
<organism evidence="11 12">
    <name type="scientific">Pseudazoarcus pumilus</name>
    <dbReference type="NCBI Taxonomy" id="2067960"/>
    <lineage>
        <taxon>Bacteria</taxon>
        <taxon>Pseudomonadati</taxon>
        <taxon>Pseudomonadota</taxon>
        <taxon>Betaproteobacteria</taxon>
        <taxon>Rhodocyclales</taxon>
        <taxon>Zoogloeaceae</taxon>
        <taxon>Pseudazoarcus</taxon>
    </lineage>
</organism>
<dbReference type="CDD" id="cd07571">
    <property type="entry name" value="ALP_N-acyl_transferase"/>
    <property type="match status" value="1"/>
</dbReference>
<comment type="subcellular location">
    <subcellularLocation>
        <location evidence="1 9">Cell membrane</location>
        <topology evidence="1 9">Multi-pass membrane protein</topology>
    </subcellularLocation>
</comment>
<dbReference type="EC" id="2.3.1.269" evidence="9"/>
<comment type="catalytic activity">
    <reaction evidence="9">
        <text>N-terminal S-1,2-diacyl-sn-glyceryl-L-cysteinyl-[lipoprotein] + a glycerophospholipid = N-acyl-S-1,2-diacyl-sn-glyceryl-L-cysteinyl-[lipoprotein] + a 2-acyl-sn-glycero-3-phospholipid + H(+)</text>
        <dbReference type="Rhea" id="RHEA:48228"/>
        <dbReference type="Rhea" id="RHEA-COMP:14681"/>
        <dbReference type="Rhea" id="RHEA-COMP:14684"/>
        <dbReference type="ChEBI" id="CHEBI:15378"/>
        <dbReference type="ChEBI" id="CHEBI:136912"/>
        <dbReference type="ChEBI" id="CHEBI:140656"/>
        <dbReference type="ChEBI" id="CHEBI:140657"/>
        <dbReference type="ChEBI" id="CHEBI:140660"/>
        <dbReference type="EC" id="2.3.1.269"/>
    </reaction>
</comment>
<dbReference type="PANTHER" id="PTHR38686:SF1">
    <property type="entry name" value="APOLIPOPROTEIN N-ACYLTRANSFERASE"/>
    <property type="match status" value="1"/>
</dbReference>
<dbReference type="InterPro" id="IPR036526">
    <property type="entry name" value="C-N_Hydrolase_sf"/>
</dbReference>
<dbReference type="Pfam" id="PF00795">
    <property type="entry name" value="CN_hydrolase"/>
    <property type="match status" value="1"/>
</dbReference>
<keyword evidence="12" id="KW-1185">Reference proteome</keyword>
<keyword evidence="5 9" id="KW-0812">Transmembrane</keyword>
<feature type="transmembrane region" description="Helical" evidence="9">
    <location>
        <begin position="53"/>
        <end position="71"/>
    </location>
</feature>
<dbReference type="Pfam" id="PF20154">
    <property type="entry name" value="LNT_N"/>
    <property type="match status" value="1"/>
</dbReference>
<dbReference type="InterPro" id="IPR004563">
    <property type="entry name" value="Apolipo_AcylTrfase"/>
</dbReference>
<dbReference type="GO" id="GO:0005886">
    <property type="term" value="C:plasma membrane"/>
    <property type="evidence" value="ECO:0007669"/>
    <property type="project" value="UniProtKB-SubCell"/>
</dbReference>
<reference evidence="11 12" key="1">
    <citation type="submission" date="2018-01" db="EMBL/GenBank/DDBJ databases">
        <authorList>
            <person name="Fu G.-Y."/>
        </authorList>
    </citation>
    <scope>NUCLEOTIDE SEQUENCE [LARGE SCALE GENOMIC DNA]</scope>
    <source>
        <strain evidence="11 12">SY39</strain>
    </source>
</reference>
<evidence type="ECO:0000256" key="2">
    <source>
        <dbReference type="ARBA" id="ARBA00010065"/>
    </source>
</evidence>
<name>A0A2I6S5J3_9RHOO</name>
<dbReference type="PANTHER" id="PTHR38686">
    <property type="entry name" value="APOLIPOPROTEIN N-ACYLTRANSFERASE"/>
    <property type="match status" value="1"/>
</dbReference>
<dbReference type="SUPFAM" id="SSF56317">
    <property type="entry name" value="Carbon-nitrogen hydrolase"/>
    <property type="match status" value="1"/>
</dbReference>
<feature type="transmembrane region" description="Helical" evidence="9">
    <location>
        <begin position="185"/>
        <end position="202"/>
    </location>
</feature>
<keyword evidence="4 9" id="KW-0808">Transferase</keyword>
<dbReference type="OrthoDB" id="9804277at2"/>